<reference evidence="2" key="1">
    <citation type="submission" date="2021-01" db="EMBL/GenBank/DDBJ databases">
        <authorList>
            <person name="Corre E."/>
            <person name="Pelletier E."/>
            <person name="Niang G."/>
            <person name="Scheremetjew M."/>
            <person name="Finn R."/>
            <person name="Kale V."/>
            <person name="Holt S."/>
            <person name="Cochrane G."/>
            <person name="Meng A."/>
            <person name="Brown T."/>
            <person name="Cohen L."/>
        </authorList>
    </citation>
    <scope>NUCLEOTIDE SEQUENCE</scope>
    <source>
        <strain evidence="2">SAG 36.94</strain>
    </source>
</reference>
<proteinExistence type="predicted"/>
<protein>
    <submittedName>
        <fullName evidence="2">Uncharacterized protein</fullName>
    </submittedName>
</protein>
<accession>A0A7S1TFQ8</accession>
<organism evidence="2">
    <name type="scientific">Compsopogon caeruleus</name>
    <dbReference type="NCBI Taxonomy" id="31354"/>
    <lineage>
        <taxon>Eukaryota</taxon>
        <taxon>Rhodophyta</taxon>
        <taxon>Compsopogonophyceae</taxon>
        <taxon>Compsopogonales</taxon>
        <taxon>Compsopogonaceae</taxon>
        <taxon>Compsopogon</taxon>
    </lineage>
</organism>
<gene>
    <name evidence="2" type="ORF">CCAE0312_LOCUS7309</name>
</gene>
<feature type="compositionally biased region" description="Polar residues" evidence="1">
    <location>
        <begin position="49"/>
        <end position="76"/>
    </location>
</feature>
<sequence>MGEVSLVSSDGYFFSYLSLLVKFLPHPNRNVNSLKMDDRSFQLPHQGPSLDSVQSTACVPSSQAGSEAPPQSSSRTDLVRQPICAFARPILPPSGRVRRDVRPSGSIPVSPALRMLSLQSYITHLILLVNPYPPLCDSMGNDRFCSNEVHFSLSRVSSSISTLP</sequence>
<evidence type="ECO:0000256" key="1">
    <source>
        <dbReference type="SAM" id="MobiDB-lite"/>
    </source>
</evidence>
<feature type="region of interest" description="Disordered" evidence="1">
    <location>
        <begin position="39"/>
        <end position="77"/>
    </location>
</feature>
<dbReference type="EMBL" id="HBGH01013049">
    <property type="protein sequence ID" value="CAD9235218.1"/>
    <property type="molecule type" value="Transcribed_RNA"/>
</dbReference>
<evidence type="ECO:0000313" key="2">
    <source>
        <dbReference type="EMBL" id="CAD9235218.1"/>
    </source>
</evidence>
<name>A0A7S1TFQ8_9RHOD</name>
<dbReference type="AlphaFoldDB" id="A0A7S1TFQ8"/>